<dbReference type="PANTHER" id="PTHR45398">
    <property type="match status" value="1"/>
</dbReference>
<keyword evidence="4" id="KW-1185">Reference proteome</keyword>
<dbReference type="HOGENOM" id="CLU_943090_0_0_11"/>
<organism evidence="3 4">
    <name type="scientific">Streptomyces roseochromogenus subsp. oscitans DS 12.976</name>
    <dbReference type="NCBI Taxonomy" id="1352936"/>
    <lineage>
        <taxon>Bacteria</taxon>
        <taxon>Bacillati</taxon>
        <taxon>Actinomycetota</taxon>
        <taxon>Actinomycetes</taxon>
        <taxon>Kitasatosporales</taxon>
        <taxon>Streptomycetaceae</taxon>
        <taxon>Streptomyces</taxon>
    </lineage>
</organism>
<dbReference type="SUPFAM" id="SSF56801">
    <property type="entry name" value="Acetyl-CoA synthetase-like"/>
    <property type="match status" value="1"/>
</dbReference>
<dbReference type="AlphaFoldDB" id="V6JFF6"/>
<gene>
    <name evidence="3" type="ORF">M878_44765</name>
</gene>
<sequence length="295" mass="29803">MLIGAPHITGAPGSLSRGSTVHTIWGVVSKQAGRTPQATAVTQERATRAAALSQSISRHAPAGTAVAIDTDSALNAALAIVAAGRSGCTVLPLNLQSPPMHRVLVDALPSLVVHADAGGVFSVTRTGLGPGAGHRLEGIASVMYNSGSTGRPRGMLVSHDALLARLAVLAAVPGLEPGESVLAMTALSFDISLAELLLPLTVGASFVATTAEVRGDPDTFTALVAKCRPDVTQATRSFWRLATAGGWPGAPGSRIWCGGEALTPQTGRPAPRLLGSSAPAGSCGISTARRRPPSG</sequence>
<dbReference type="Pfam" id="PF00501">
    <property type="entry name" value="AMP-binding"/>
    <property type="match status" value="1"/>
</dbReference>
<dbReference type="Gene3D" id="3.40.50.12780">
    <property type="entry name" value="N-terminal domain of ligase-like"/>
    <property type="match status" value="1"/>
</dbReference>
<dbReference type="EMBL" id="AWQX01000391">
    <property type="protein sequence ID" value="EST18433.1"/>
    <property type="molecule type" value="Genomic_DNA"/>
</dbReference>
<protein>
    <recommendedName>
        <fullName evidence="2">AMP-dependent synthetase/ligase domain-containing protein</fullName>
    </recommendedName>
</protein>
<evidence type="ECO:0000256" key="1">
    <source>
        <dbReference type="SAM" id="MobiDB-lite"/>
    </source>
</evidence>
<dbReference type="PANTHER" id="PTHR45398:SF1">
    <property type="entry name" value="ENZYME, PUTATIVE (JCVI)-RELATED"/>
    <property type="match status" value="1"/>
</dbReference>
<evidence type="ECO:0000313" key="3">
    <source>
        <dbReference type="EMBL" id="EST18433.1"/>
    </source>
</evidence>
<dbReference type="InterPro" id="IPR042099">
    <property type="entry name" value="ANL_N_sf"/>
</dbReference>
<proteinExistence type="predicted"/>
<comment type="caution">
    <text evidence="3">The sequence shown here is derived from an EMBL/GenBank/DDBJ whole genome shotgun (WGS) entry which is preliminary data.</text>
</comment>
<name>V6JFF6_STRRC</name>
<dbReference type="PATRIC" id="fig|1352936.5.peg.9297"/>
<dbReference type="Proteomes" id="UP000017984">
    <property type="component" value="Chromosome"/>
</dbReference>
<reference evidence="3 4" key="1">
    <citation type="journal article" date="2014" name="Genome Announc.">
        <title>Draft Genome Sequence of Streptomyces roseochromogenes subsp. oscitans DS 12.976, Producer of the Aminocoumarin Antibiotic Clorobiocin.</title>
        <authorList>
            <person name="Ruckert C."/>
            <person name="Kalinowski J."/>
            <person name="Heide L."/>
            <person name="Apel A.K."/>
        </authorList>
    </citation>
    <scope>NUCLEOTIDE SEQUENCE [LARGE SCALE GENOMIC DNA]</scope>
    <source>
        <strain evidence="3 4">DS 12.976</strain>
    </source>
</reference>
<dbReference type="STRING" id="1352936.M878_44765"/>
<feature type="domain" description="AMP-dependent synthetase/ligase" evidence="2">
    <location>
        <begin position="137"/>
        <end position="275"/>
    </location>
</feature>
<feature type="region of interest" description="Disordered" evidence="1">
    <location>
        <begin position="267"/>
        <end position="295"/>
    </location>
</feature>
<evidence type="ECO:0000259" key="2">
    <source>
        <dbReference type="Pfam" id="PF00501"/>
    </source>
</evidence>
<dbReference type="InterPro" id="IPR000873">
    <property type="entry name" value="AMP-dep_synth/lig_dom"/>
</dbReference>
<evidence type="ECO:0000313" key="4">
    <source>
        <dbReference type="Proteomes" id="UP000017984"/>
    </source>
</evidence>
<accession>V6JFF6</accession>